<dbReference type="CDD" id="cd19963">
    <property type="entry name" value="PBP1_BMP-like"/>
    <property type="match status" value="1"/>
</dbReference>
<evidence type="ECO:0000313" key="4">
    <source>
        <dbReference type="EMBL" id="RMX04927.1"/>
    </source>
</evidence>
<dbReference type="Gene3D" id="3.40.50.2300">
    <property type="match status" value="2"/>
</dbReference>
<accession>A0A3M6QPF8</accession>
<dbReference type="PANTHER" id="PTHR43208:SF1">
    <property type="entry name" value="ABC TRANSPORTER SUBSTRATE-BINDING PROTEIN"/>
    <property type="match status" value="1"/>
</dbReference>
<evidence type="ECO:0000256" key="1">
    <source>
        <dbReference type="ARBA" id="ARBA00022729"/>
    </source>
</evidence>
<feature type="signal peptide" evidence="2">
    <location>
        <begin position="1"/>
        <end position="29"/>
    </location>
</feature>
<name>A0A3M6QPF8_9BURK</name>
<keyword evidence="1 2" id="KW-0732">Signal</keyword>
<dbReference type="PROSITE" id="PS51318">
    <property type="entry name" value="TAT"/>
    <property type="match status" value="1"/>
</dbReference>
<comment type="caution">
    <text evidence="4">The sequence shown here is derived from an EMBL/GenBank/DDBJ whole genome shotgun (WGS) entry which is preliminary data.</text>
</comment>
<gene>
    <name evidence="4" type="ORF">D8I35_13795</name>
</gene>
<dbReference type="SUPFAM" id="SSF53822">
    <property type="entry name" value="Periplasmic binding protein-like I"/>
    <property type="match status" value="1"/>
</dbReference>
<dbReference type="InterPro" id="IPR028082">
    <property type="entry name" value="Peripla_BP_I"/>
</dbReference>
<dbReference type="PANTHER" id="PTHR43208">
    <property type="entry name" value="ABC TRANSPORTER SUBSTRATE-BINDING PROTEIN"/>
    <property type="match status" value="1"/>
</dbReference>
<dbReference type="Proteomes" id="UP000278006">
    <property type="component" value="Unassembled WGS sequence"/>
</dbReference>
<protein>
    <submittedName>
        <fullName evidence="4">BMP family ABC transporter substrate-binding protein</fullName>
    </submittedName>
</protein>
<feature type="domain" description="ABC transporter substrate-binding protein PnrA-like" evidence="3">
    <location>
        <begin position="40"/>
        <end position="301"/>
    </location>
</feature>
<dbReference type="GO" id="GO:0005886">
    <property type="term" value="C:plasma membrane"/>
    <property type="evidence" value="ECO:0007669"/>
    <property type="project" value="InterPro"/>
</dbReference>
<dbReference type="InterPro" id="IPR052910">
    <property type="entry name" value="ABC-Purine-Binding"/>
</dbReference>
<evidence type="ECO:0000256" key="2">
    <source>
        <dbReference type="SAM" id="SignalP"/>
    </source>
</evidence>
<feature type="chain" id="PRO_5017970628" evidence="2">
    <location>
        <begin position="30"/>
        <end position="369"/>
    </location>
</feature>
<organism evidence="4 5">
    <name type="scientific">Corticibacter populi</name>
    <dbReference type="NCBI Taxonomy" id="1550736"/>
    <lineage>
        <taxon>Bacteria</taxon>
        <taxon>Pseudomonadati</taxon>
        <taxon>Pseudomonadota</taxon>
        <taxon>Betaproteobacteria</taxon>
        <taxon>Burkholderiales</taxon>
        <taxon>Comamonadaceae</taxon>
        <taxon>Corticibacter</taxon>
    </lineage>
</organism>
<proteinExistence type="predicted"/>
<evidence type="ECO:0000259" key="3">
    <source>
        <dbReference type="Pfam" id="PF02608"/>
    </source>
</evidence>
<sequence length="369" mass="39029">MNQSPFFSAGRRALLLAGAALLTATAVPAAEAFKLDGPPKIAFIYAATARDGGWNEAMDNARQIVAQELGYPVAAAESIAEEASALKNAIDLYVQRGFNIIVTTSYGYSDGVLEAAQKYPGVAFLAASGTTNAANLESFYARTYEAWYLAGMAAGAVSQSKTLGMLGGFPVSVVNWDINGFTRGAQAVDPAIRTIALYTNSWWDPAKEGQAAQSILEQNADVIANNLSSAAPFTMAEKAGKASVGFQLDMSKLAPKGHLTSVVFHWDKHLVPTIRQIVGGQWTPTEHGAFPGMKEGVVDITPLGDKVPAGARERIAQARQQILDGSLAPFAGPLLKQNGEVAVVEGQHPDDATLWAMDYLIQGITGSVR</sequence>
<dbReference type="InterPro" id="IPR003760">
    <property type="entry name" value="PnrA-like"/>
</dbReference>
<keyword evidence="5" id="KW-1185">Reference proteome</keyword>
<dbReference type="RefSeq" id="WP_122230312.1">
    <property type="nucleotide sequence ID" value="NZ_RDQO01000004.1"/>
</dbReference>
<dbReference type="Pfam" id="PF02608">
    <property type="entry name" value="Bmp"/>
    <property type="match status" value="1"/>
</dbReference>
<dbReference type="EMBL" id="RDQO01000004">
    <property type="protein sequence ID" value="RMX04927.1"/>
    <property type="molecule type" value="Genomic_DNA"/>
</dbReference>
<dbReference type="InterPro" id="IPR006311">
    <property type="entry name" value="TAT_signal"/>
</dbReference>
<evidence type="ECO:0000313" key="5">
    <source>
        <dbReference type="Proteomes" id="UP000278006"/>
    </source>
</evidence>
<dbReference type="AlphaFoldDB" id="A0A3M6QPF8"/>
<reference evidence="4 5" key="1">
    <citation type="submission" date="2018-10" db="EMBL/GenBank/DDBJ databases">
        <title>Draft genome of Cortibacter populi DSM10536.</title>
        <authorList>
            <person name="Bernier A.-M."/>
            <person name="Bernard K."/>
        </authorList>
    </citation>
    <scope>NUCLEOTIDE SEQUENCE [LARGE SCALE GENOMIC DNA]</scope>
    <source>
        <strain evidence="4 5">DSM 105136</strain>
    </source>
</reference>
<dbReference type="OrthoDB" id="9769871at2"/>